<evidence type="ECO:0000256" key="8">
    <source>
        <dbReference type="ARBA" id="ARBA00041958"/>
    </source>
</evidence>
<comment type="subcellular location">
    <subcellularLocation>
        <location evidence="1">Cytoplasm</location>
        <location evidence="1">Cytoskeleton</location>
    </subcellularLocation>
</comment>
<evidence type="ECO:0000256" key="1">
    <source>
        <dbReference type="ARBA" id="ARBA00004245"/>
    </source>
</evidence>
<dbReference type="PANTHER" id="PTHR16056:SF16">
    <property type="entry name" value="REGULATOR OF MICROTUBULE DYNAMICS PROTEIN 1"/>
    <property type="match status" value="1"/>
</dbReference>
<evidence type="ECO:0000256" key="6">
    <source>
        <dbReference type="ARBA" id="ARBA00023212"/>
    </source>
</evidence>
<evidence type="ECO:0000256" key="4">
    <source>
        <dbReference type="ARBA" id="ARBA00022737"/>
    </source>
</evidence>
<keyword evidence="6" id="KW-0206">Cytoskeleton</keyword>
<proteinExistence type="predicted"/>
<dbReference type="InterPro" id="IPR011990">
    <property type="entry name" value="TPR-like_helical_dom_sf"/>
</dbReference>
<dbReference type="GO" id="GO:0005876">
    <property type="term" value="C:spindle microtubule"/>
    <property type="evidence" value="ECO:0007669"/>
    <property type="project" value="TreeGrafter"/>
</dbReference>
<keyword evidence="4" id="KW-0677">Repeat</keyword>
<keyword evidence="10" id="KW-1185">Reference proteome</keyword>
<dbReference type="GO" id="GO:0008017">
    <property type="term" value="F:microtubule binding"/>
    <property type="evidence" value="ECO:0007669"/>
    <property type="project" value="TreeGrafter"/>
</dbReference>
<evidence type="ECO:0000313" key="10">
    <source>
        <dbReference type="Proteomes" id="UP000005408"/>
    </source>
</evidence>
<dbReference type="AlphaFoldDB" id="A0A8W8K7K5"/>
<dbReference type="Gene3D" id="1.25.40.10">
    <property type="entry name" value="Tetratricopeptide repeat domain"/>
    <property type="match status" value="1"/>
</dbReference>
<evidence type="ECO:0000256" key="3">
    <source>
        <dbReference type="ARBA" id="ARBA00022490"/>
    </source>
</evidence>
<dbReference type="Proteomes" id="UP000005408">
    <property type="component" value="Unassembled WGS sequence"/>
</dbReference>
<evidence type="ECO:0000256" key="5">
    <source>
        <dbReference type="ARBA" id="ARBA00022803"/>
    </source>
</evidence>
<dbReference type="Pfam" id="PF21033">
    <property type="entry name" value="RMD1-3"/>
    <property type="match status" value="1"/>
</dbReference>
<dbReference type="GO" id="GO:0005739">
    <property type="term" value="C:mitochondrion"/>
    <property type="evidence" value="ECO:0007669"/>
    <property type="project" value="TreeGrafter"/>
</dbReference>
<dbReference type="GO" id="GO:0097431">
    <property type="term" value="C:mitotic spindle pole"/>
    <property type="evidence" value="ECO:0007669"/>
    <property type="project" value="TreeGrafter"/>
</dbReference>
<dbReference type="OrthoDB" id="69711at2759"/>
<protein>
    <recommendedName>
        <fullName evidence="7">Regulator of microtubule dynamics protein 1</fullName>
    </recommendedName>
    <alternativeName>
        <fullName evidence="8">Protein FAM82B</fullName>
    </alternativeName>
</protein>
<keyword evidence="3" id="KW-0963">Cytoplasm</keyword>
<dbReference type="PANTHER" id="PTHR16056">
    <property type="entry name" value="REGULATOR OF MICROTUBULE DYNAMICS PROTEIN"/>
    <property type="match status" value="1"/>
</dbReference>
<organism evidence="9 10">
    <name type="scientific">Magallana gigas</name>
    <name type="common">Pacific oyster</name>
    <name type="synonym">Crassostrea gigas</name>
    <dbReference type="NCBI Taxonomy" id="29159"/>
    <lineage>
        <taxon>Eukaryota</taxon>
        <taxon>Metazoa</taxon>
        <taxon>Spiralia</taxon>
        <taxon>Lophotrochozoa</taxon>
        <taxon>Mollusca</taxon>
        <taxon>Bivalvia</taxon>
        <taxon>Autobranchia</taxon>
        <taxon>Pteriomorphia</taxon>
        <taxon>Ostreida</taxon>
        <taxon>Ostreoidea</taxon>
        <taxon>Ostreidae</taxon>
        <taxon>Magallana</taxon>
    </lineage>
</organism>
<dbReference type="SUPFAM" id="SSF48452">
    <property type="entry name" value="TPR-like"/>
    <property type="match status" value="1"/>
</dbReference>
<keyword evidence="5" id="KW-0802">TPR repeat</keyword>
<dbReference type="OMA" id="KDVEILW"/>
<evidence type="ECO:0000313" key="9">
    <source>
        <dbReference type="EnsemblMetazoa" id="G22445.2:cds"/>
    </source>
</evidence>
<evidence type="ECO:0000256" key="7">
    <source>
        <dbReference type="ARBA" id="ARBA00039966"/>
    </source>
</evidence>
<sequence>MVFKGTTMFSASLFRNIRRFQGFRTIRQICIKNFGNTLRLLPFYCLPVPFVTVHALSFRNSKEKEDKDQEKMIDYKAVIETAEQLYQDYKVQELYDYLVQFKDCTNDEVLWRLARATTDKGKDSTDAEVKKSCMFEAFEYAKRALQINENNFACHKWYAVLLDYTGEYEGTKARISNAFSVKKHFLRAIELNPNDATSIHSIGFWCFIFADMPWYTRKVAAALFATPPTSTYSEALYYFQLAEKVEANFYSMNLLMIGKTHLRMKNYSAAKSFLVKARDYPVVTPDDKKAHEEAIQLLSKIGVKS</sequence>
<evidence type="ECO:0000256" key="2">
    <source>
        <dbReference type="ARBA" id="ARBA00011375"/>
    </source>
</evidence>
<dbReference type="EnsemblMetazoa" id="G22445.2">
    <property type="protein sequence ID" value="G22445.2:cds"/>
    <property type="gene ID" value="G22445"/>
</dbReference>
<name>A0A8W8K7K5_MAGGI</name>
<accession>A0A8W8K7K5</accession>
<reference evidence="9" key="1">
    <citation type="submission" date="2022-08" db="UniProtKB">
        <authorList>
            <consortium name="EnsemblMetazoa"/>
        </authorList>
    </citation>
    <scope>IDENTIFICATION</scope>
    <source>
        <strain evidence="9">05x7-T-G4-1.051#20</strain>
    </source>
</reference>
<dbReference type="InterPro" id="IPR049039">
    <property type="entry name" value="RMD1-3_a_helical_rpt"/>
</dbReference>
<comment type="subunit">
    <text evidence="2">Interacts with microtubules.</text>
</comment>